<protein>
    <submittedName>
        <fullName evidence="1">Uncharacterized protein</fullName>
    </submittedName>
</protein>
<gene>
    <name evidence="1" type="ORF">G7Y89_g9467</name>
</gene>
<evidence type="ECO:0000313" key="1">
    <source>
        <dbReference type="EMBL" id="KAF4628684.1"/>
    </source>
</evidence>
<proteinExistence type="predicted"/>
<dbReference type="EMBL" id="JAAMPI010000777">
    <property type="protein sequence ID" value="KAF4628684.1"/>
    <property type="molecule type" value="Genomic_DNA"/>
</dbReference>
<accession>A0A8H4REL2</accession>
<evidence type="ECO:0000313" key="2">
    <source>
        <dbReference type="Proteomes" id="UP000566819"/>
    </source>
</evidence>
<sequence length="194" mass="21424">MIPPELREKIFINVFKSPTGYITFDFNRDEDSIIIGFLIIPCDSEGNFTSMTTKEPASSSANFGVDIGPGSGCSDGSTATISAHQSLDPIQHERSVPSKLLASHYFPHREPPHPPRELPNILKPLCTLPLRRTLPTGNQREYGVNWVTWRASTSEGGVTWSSNFALDLVYGIGNDLRGIQQRRAPDLPDPLYAT</sequence>
<comment type="caution">
    <text evidence="1">The sequence shown here is derived from an EMBL/GenBank/DDBJ whole genome shotgun (WGS) entry which is preliminary data.</text>
</comment>
<reference evidence="1 2" key="1">
    <citation type="submission" date="2020-03" db="EMBL/GenBank/DDBJ databases">
        <title>Draft Genome Sequence of Cudoniella acicularis.</title>
        <authorList>
            <person name="Buettner E."/>
            <person name="Kellner H."/>
        </authorList>
    </citation>
    <scope>NUCLEOTIDE SEQUENCE [LARGE SCALE GENOMIC DNA]</scope>
    <source>
        <strain evidence="1 2">DSM 108380</strain>
    </source>
</reference>
<dbReference type="AlphaFoldDB" id="A0A8H4REL2"/>
<name>A0A8H4REL2_9HELO</name>
<keyword evidence="2" id="KW-1185">Reference proteome</keyword>
<dbReference type="Proteomes" id="UP000566819">
    <property type="component" value="Unassembled WGS sequence"/>
</dbReference>
<organism evidence="1 2">
    <name type="scientific">Cudoniella acicularis</name>
    <dbReference type="NCBI Taxonomy" id="354080"/>
    <lineage>
        <taxon>Eukaryota</taxon>
        <taxon>Fungi</taxon>
        <taxon>Dikarya</taxon>
        <taxon>Ascomycota</taxon>
        <taxon>Pezizomycotina</taxon>
        <taxon>Leotiomycetes</taxon>
        <taxon>Helotiales</taxon>
        <taxon>Tricladiaceae</taxon>
        <taxon>Cudoniella</taxon>
    </lineage>
</organism>